<dbReference type="AlphaFoldDB" id="A0A1M7JQH8"/>
<dbReference type="Proteomes" id="UP000184028">
    <property type="component" value="Unassembled WGS sequence"/>
</dbReference>
<evidence type="ECO:0000313" key="2">
    <source>
        <dbReference type="Proteomes" id="UP000184028"/>
    </source>
</evidence>
<protein>
    <submittedName>
        <fullName evidence="1">Uncharacterized protein</fullName>
    </submittedName>
</protein>
<dbReference type="STRING" id="946677.SAMN05444484_1078"/>
<keyword evidence="2" id="KW-1185">Reference proteome</keyword>
<name>A0A1M7JQH8_9FLAO</name>
<sequence>MKLRHRTNLHGLEFRVTTLEIDVLNYDFIVPHIECSLRKEYHPIIGKQ</sequence>
<dbReference type="EMBL" id="FRBT01000007">
    <property type="protein sequence ID" value="SHM55246.1"/>
    <property type="molecule type" value="Genomic_DNA"/>
</dbReference>
<evidence type="ECO:0000313" key="1">
    <source>
        <dbReference type="EMBL" id="SHM55246.1"/>
    </source>
</evidence>
<proteinExistence type="predicted"/>
<gene>
    <name evidence="1" type="ORF">SAMN05444484_1078</name>
</gene>
<accession>A0A1M7JQH8</accession>
<organism evidence="1 2">
    <name type="scientific">Flavobacterium chilense</name>
    <dbReference type="NCBI Taxonomy" id="946677"/>
    <lineage>
        <taxon>Bacteria</taxon>
        <taxon>Pseudomonadati</taxon>
        <taxon>Bacteroidota</taxon>
        <taxon>Flavobacteriia</taxon>
        <taxon>Flavobacteriales</taxon>
        <taxon>Flavobacteriaceae</taxon>
        <taxon>Flavobacterium</taxon>
    </lineage>
</organism>
<reference evidence="2" key="1">
    <citation type="submission" date="2016-11" db="EMBL/GenBank/DDBJ databases">
        <authorList>
            <person name="Varghese N."/>
            <person name="Submissions S."/>
        </authorList>
    </citation>
    <scope>NUCLEOTIDE SEQUENCE [LARGE SCALE GENOMIC DNA]</scope>
    <source>
        <strain evidence="2">DSM 24724</strain>
    </source>
</reference>